<dbReference type="STRING" id="1073574.GOARA_013_00370"/>
<organism evidence="3 4">
    <name type="scientific">Gordonia araii NBRC 100433</name>
    <dbReference type="NCBI Taxonomy" id="1073574"/>
    <lineage>
        <taxon>Bacteria</taxon>
        <taxon>Bacillati</taxon>
        <taxon>Actinomycetota</taxon>
        <taxon>Actinomycetes</taxon>
        <taxon>Mycobacteriales</taxon>
        <taxon>Gordoniaceae</taxon>
        <taxon>Gordonia</taxon>
    </lineage>
</organism>
<dbReference type="Pfam" id="PF09423">
    <property type="entry name" value="PhoD"/>
    <property type="match status" value="1"/>
</dbReference>
<feature type="domain" description="PhoD-like phosphatase metallophosphatase" evidence="1">
    <location>
        <begin position="93"/>
        <end position="435"/>
    </location>
</feature>
<evidence type="ECO:0000313" key="4">
    <source>
        <dbReference type="Proteomes" id="UP000035088"/>
    </source>
</evidence>
<dbReference type="InterPro" id="IPR018946">
    <property type="entry name" value="PhoD-like_MPP"/>
</dbReference>
<dbReference type="Pfam" id="PF16655">
    <property type="entry name" value="PhoD_N"/>
    <property type="match status" value="1"/>
</dbReference>
<dbReference type="RefSeq" id="WP_007320670.1">
    <property type="nucleotide sequence ID" value="NZ_BAEE01000013.1"/>
</dbReference>
<dbReference type="PANTHER" id="PTHR43606:SF2">
    <property type="entry name" value="ALKALINE PHOSPHATASE FAMILY PROTEIN (AFU_ORTHOLOGUE AFUA_5G03860)"/>
    <property type="match status" value="1"/>
</dbReference>
<dbReference type="InterPro" id="IPR038607">
    <property type="entry name" value="PhoD-like_sf"/>
</dbReference>
<dbReference type="EMBL" id="BAEE01000013">
    <property type="protein sequence ID" value="GAB08593.1"/>
    <property type="molecule type" value="Genomic_DNA"/>
</dbReference>
<proteinExistence type="predicted"/>
<evidence type="ECO:0000259" key="2">
    <source>
        <dbReference type="Pfam" id="PF16655"/>
    </source>
</evidence>
<dbReference type="Gene3D" id="3.60.21.70">
    <property type="entry name" value="PhoD-like phosphatase"/>
    <property type="match status" value="1"/>
</dbReference>
<dbReference type="Gene3D" id="2.60.40.380">
    <property type="entry name" value="Purple acid phosphatase-like, N-terminal"/>
    <property type="match status" value="1"/>
</dbReference>
<reference evidence="3 4" key="1">
    <citation type="submission" date="2011-11" db="EMBL/GenBank/DDBJ databases">
        <title>Whole genome shotgun sequence of Gordonia araii NBRC 100433.</title>
        <authorList>
            <person name="Yoshida Y."/>
            <person name="Hosoyama A."/>
            <person name="Tsuchikane K."/>
            <person name="Katsumata H."/>
            <person name="Yamazaki S."/>
            <person name="Fujita N."/>
        </authorList>
    </citation>
    <scope>NUCLEOTIDE SEQUENCE [LARGE SCALE GENOMIC DNA]</scope>
    <source>
        <strain evidence="3 4">NBRC 100433</strain>
    </source>
</reference>
<dbReference type="SUPFAM" id="SSF56300">
    <property type="entry name" value="Metallo-dependent phosphatases"/>
    <property type="match status" value="1"/>
</dbReference>
<protein>
    <submittedName>
        <fullName evidence="3">Phospholipase D</fullName>
    </submittedName>
</protein>
<dbReference type="InterPro" id="IPR052900">
    <property type="entry name" value="Phospholipid_Metab_Enz"/>
</dbReference>
<dbReference type="OrthoDB" id="3497025at2"/>
<name>G7GYB8_9ACTN</name>
<feature type="domain" description="Phospholipase D N-terminal" evidence="2">
    <location>
        <begin position="6"/>
        <end position="84"/>
    </location>
</feature>
<dbReference type="PANTHER" id="PTHR43606">
    <property type="entry name" value="PHOSPHATASE, PUTATIVE (AFU_ORTHOLOGUE AFUA_6G08710)-RELATED"/>
    <property type="match status" value="1"/>
</dbReference>
<evidence type="ECO:0000259" key="1">
    <source>
        <dbReference type="Pfam" id="PF09423"/>
    </source>
</evidence>
<keyword evidence="4" id="KW-1185">Reference proteome</keyword>
<dbReference type="InterPro" id="IPR029052">
    <property type="entry name" value="Metallo-depent_PP-like"/>
</dbReference>
<dbReference type="InterPro" id="IPR032093">
    <property type="entry name" value="PhoD_N"/>
</dbReference>
<sequence length="461" mass="50389">MSFEFGVAAGDLSTSSVVLWTRVGPDEPIDWVVESSGGSRRGSTHADADGFVHVALGALDPGMPHRYRFHTEAGGPSPWGRFRTLPSNGGIRFAVASCAKFNSGYFNAYAAIAERSDLDFVLHLGDFIYEAGQIPRGRQTPGIDIGREFEPRHDCVTFDDYSTRYAQYRRDPALRALSEAHGLLFTLDDHEIADNAWSGGAEEHLPEDGPWANRLHGALAAWERWQPTTRRPTAGEPLWRQVRLGDVATLFLCETRLNRTDPDAPDGPGKSALGPTQRAELLAAADAGDDWFVLGMPSKLLSLQAARGHSDTDLVLTTLKLSASDGSPFRDRWDSYAGEQSTIVDALGKGPRRTVALCGDVHFAAFSEYGNLAECVTSSVTSPNFDDKMGWSGTTKSRPYEEKLVGLVPEMAWCDLDRHGFLVVDITAERFTCEWWGVASVVEPTSSATLLHTVTVHPPTH</sequence>
<dbReference type="CDD" id="cd07389">
    <property type="entry name" value="MPP_PhoD"/>
    <property type="match status" value="1"/>
</dbReference>
<dbReference type="AlphaFoldDB" id="G7GYB8"/>
<accession>G7GYB8</accession>
<evidence type="ECO:0000313" key="3">
    <source>
        <dbReference type="EMBL" id="GAB08593.1"/>
    </source>
</evidence>
<dbReference type="Proteomes" id="UP000035088">
    <property type="component" value="Unassembled WGS sequence"/>
</dbReference>
<comment type="caution">
    <text evidence="3">The sequence shown here is derived from an EMBL/GenBank/DDBJ whole genome shotgun (WGS) entry which is preliminary data.</text>
</comment>
<gene>
    <name evidence="3" type="primary">phoD</name>
    <name evidence="3" type="ORF">GOARA_013_00370</name>
</gene>